<feature type="non-terminal residue" evidence="1">
    <location>
        <position position="1"/>
    </location>
</feature>
<dbReference type="Proteomes" id="UP000663873">
    <property type="component" value="Unassembled WGS sequence"/>
</dbReference>
<gene>
    <name evidence="1" type="ORF">UJA718_LOCUS30582</name>
</gene>
<evidence type="ECO:0000313" key="2">
    <source>
        <dbReference type="Proteomes" id="UP000663873"/>
    </source>
</evidence>
<sequence length="54" mass="6348">MSGQNARFRFHSTFKKLLSSKSFTLAIFQKYSSQSKCKSENVLLRSTCRTEEYF</sequence>
<protein>
    <submittedName>
        <fullName evidence="1">Uncharacterized protein</fullName>
    </submittedName>
</protein>
<dbReference type="EMBL" id="CAJOBP010014950">
    <property type="protein sequence ID" value="CAF4579293.1"/>
    <property type="molecule type" value="Genomic_DNA"/>
</dbReference>
<proteinExistence type="predicted"/>
<keyword evidence="2" id="KW-1185">Reference proteome</keyword>
<reference evidence="1" key="1">
    <citation type="submission" date="2021-02" db="EMBL/GenBank/DDBJ databases">
        <authorList>
            <person name="Nowell W R."/>
        </authorList>
    </citation>
    <scope>NUCLEOTIDE SEQUENCE</scope>
</reference>
<comment type="caution">
    <text evidence="1">The sequence shown here is derived from an EMBL/GenBank/DDBJ whole genome shotgun (WGS) entry which is preliminary data.</text>
</comment>
<dbReference type="AlphaFoldDB" id="A0A821AHR9"/>
<name>A0A821AHR9_9BILA</name>
<evidence type="ECO:0000313" key="1">
    <source>
        <dbReference type="EMBL" id="CAF4579293.1"/>
    </source>
</evidence>
<organism evidence="1 2">
    <name type="scientific">Rotaria socialis</name>
    <dbReference type="NCBI Taxonomy" id="392032"/>
    <lineage>
        <taxon>Eukaryota</taxon>
        <taxon>Metazoa</taxon>
        <taxon>Spiralia</taxon>
        <taxon>Gnathifera</taxon>
        <taxon>Rotifera</taxon>
        <taxon>Eurotatoria</taxon>
        <taxon>Bdelloidea</taxon>
        <taxon>Philodinida</taxon>
        <taxon>Philodinidae</taxon>
        <taxon>Rotaria</taxon>
    </lineage>
</organism>
<accession>A0A821AHR9</accession>